<proteinExistence type="predicted"/>
<dbReference type="AlphaFoldDB" id="A0A1Q8HY39"/>
<accession>A0A1Q8HY39</accession>
<evidence type="ECO:0000313" key="1">
    <source>
        <dbReference type="EMBL" id="OLL13772.1"/>
    </source>
</evidence>
<gene>
    <name evidence="1" type="ORF">BKH32_12025</name>
</gene>
<evidence type="ECO:0000313" key="2">
    <source>
        <dbReference type="Proteomes" id="UP000185736"/>
    </source>
</evidence>
<reference evidence="1 2" key="1">
    <citation type="submission" date="2016-12" db="EMBL/GenBank/DDBJ databases">
        <title>Genomic comparison of strains in the 'Actinomyces naeslundii' group.</title>
        <authorList>
            <person name="Mughal S.R."/>
            <person name="Do T."/>
            <person name="Gilbert S.C."/>
            <person name="Witherden E.A."/>
            <person name="Didelot X."/>
            <person name="Beighton D."/>
        </authorList>
    </citation>
    <scope>NUCLEOTIDE SEQUENCE [LARGE SCALE GENOMIC DNA]</scope>
    <source>
        <strain evidence="1 2">S64C</strain>
    </source>
</reference>
<dbReference type="EMBL" id="MSGO01000063">
    <property type="protein sequence ID" value="OLL13772.1"/>
    <property type="molecule type" value="Genomic_DNA"/>
</dbReference>
<name>A0A1Q8HY39_9ACTO</name>
<sequence length="150" mass="16827">MSYDILIFEPGAVTDEGFPQWWDRVSRWEEPHRYDSLERATPAIRSFYRDLISAFPPFNGPDALTDDEAEARLAQGFPVTEYTVGGDFVYVGVSWSAADALVTTVGELAWTHRLAVAYVSDEGVIVRPPEQPVQSASSVRVDYVVQHSMR</sequence>
<protein>
    <submittedName>
        <fullName evidence="1">Uncharacterized protein</fullName>
    </submittedName>
</protein>
<comment type="caution">
    <text evidence="1">The sequence shown here is derived from an EMBL/GenBank/DDBJ whole genome shotgun (WGS) entry which is preliminary data.</text>
</comment>
<organism evidence="1 2">
    <name type="scientific">Actinomyces oris</name>
    <dbReference type="NCBI Taxonomy" id="544580"/>
    <lineage>
        <taxon>Bacteria</taxon>
        <taxon>Bacillati</taxon>
        <taxon>Actinomycetota</taxon>
        <taxon>Actinomycetes</taxon>
        <taxon>Actinomycetales</taxon>
        <taxon>Actinomycetaceae</taxon>
        <taxon>Actinomyces</taxon>
    </lineage>
</organism>
<dbReference type="Proteomes" id="UP000185736">
    <property type="component" value="Unassembled WGS sequence"/>
</dbReference>
<dbReference type="RefSeq" id="WP_075250242.1">
    <property type="nucleotide sequence ID" value="NZ_MSGO01000063.1"/>
</dbReference>